<dbReference type="GO" id="GO:0016787">
    <property type="term" value="F:hydrolase activity"/>
    <property type="evidence" value="ECO:0007669"/>
    <property type="project" value="UniProtKB-ARBA"/>
</dbReference>
<dbReference type="Proteomes" id="UP000242444">
    <property type="component" value="Unassembled WGS sequence"/>
</dbReference>
<keyword evidence="2" id="KW-1185">Reference proteome</keyword>
<comment type="caution">
    <text evidence="1">The sequence shown here is derived from an EMBL/GenBank/DDBJ whole genome shotgun (WGS) entry which is preliminary data.</text>
</comment>
<dbReference type="EMBL" id="NKYE01000003">
    <property type="protein sequence ID" value="OZM74170.1"/>
    <property type="molecule type" value="Genomic_DNA"/>
</dbReference>
<dbReference type="PANTHER" id="PTHR10151:SF120">
    <property type="entry name" value="BIS(5'-ADENOSYL)-TRIPHOSPHATASE"/>
    <property type="match status" value="1"/>
</dbReference>
<proteinExistence type="predicted"/>
<dbReference type="Pfam" id="PF01663">
    <property type="entry name" value="Phosphodiest"/>
    <property type="match status" value="1"/>
</dbReference>
<gene>
    <name evidence="1" type="ORF">CFN78_06045</name>
</gene>
<dbReference type="InterPro" id="IPR002591">
    <property type="entry name" value="Phosphodiest/P_Trfase"/>
</dbReference>
<dbReference type="SUPFAM" id="SSF53649">
    <property type="entry name" value="Alkaline phosphatase-like"/>
    <property type="match status" value="1"/>
</dbReference>
<name>A0A263D6T0_9PSEU</name>
<evidence type="ECO:0000313" key="1">
    <source>
        <dbReference type="EMBL" id="OZM74170.1"/>
    </source>
</evidence>
<evidence type="ECO:0000313" key="2">
    <source>
        <dbReference type="Proteomes" id="UP000242444"/>
    </source>
</evidence>
<dbReference type="RefSeq" id="WP_094861926.1">
    <property type="nucleotide sequence ID" value="NZ_NKYE01000003.1"/>
</dbReference>
<dbReference type="PANTHER" id="PTHR10151">
    <property type="entry name" value="ECTONUCLEOTIDE PYROPHOSPHATASE/PHOSPHODIESTERASE"/>
    <property type="match status" value="1"/>
</dbReference>
<dbReference type="Gene3D" id="3.40.720.10">
    <property type="entry name" value="Alkaline Phosphatase, subunit A"/>
    <property type="match status" value="1"/>
</dbReference>
<dbReference type="AlphaFoldDB" id="A0A263D6T0"/>
<sequence>MDIPVPDESVPHLARVVPSLLRAIGTPGFTGSLGLRDGLARACVLLVDGLGWELLDQHAEDAPVLAGLARTPLRAGYPATTAAGLAALGTGAESGEHGMVGYSFEVPGTGVLNALSWCHHPGGPSLADALAPGEVQRLPTTFATAADAGVAVSVVSAAEFAGTPLTRAVLHGGRYVGVHALGDLAASVIAALGPAPAFCYAYHSELDKLGHIHGPGTPPWRMQLRQVDRLVESIVDGLPAGAVLAVVADHGMVGIDGTAVDLDAAPELAAGVRALGGEVRARHVYTMDGATEDVLTAWRETLGDRAWVVRGEEAIGAGWFGRVADHVRPRIGDLVAAARGRSGLLRRAAEPMESGLIGQHGSHSTAEQLVPLALAYG</sequence>
<organism evidence="1 2">
    <name type="scientific">Amycolatopsis antarctica</name>
    <dbReference type="NCBI Taxonomy" id="1854586"/>
    <lineage>
        <taxon>Bacteria</taxon>
        <taxon>Bacillati</taxon>
        <taxon>Actinomycetota</taxon>
        <taxon>Actinomycetes</taxon>
        <taxon>Pseudonocardiales</taxon>
        <taxon>Pseudonocardiaceae</taxon>
        <taxon>Amycolatopsis</taxon>
    </lineage>
</organism>
<dbReference type="InterPro" id="IPR017850">
    <property type="entry name" value="Alkaline_phosphatase_core_sf"/>
</dbReference>
<dbReference type="OrthoDB" id="9779267at2"/>
<reference evidence="1 2" key="1">
    <citation type="submission" date="2017-07" db="EMBL/GenBank/DDBJ databases">
        <title>Amycolatopsis antarcticus sp. nov., isolated from the surface of an Antarcticus brown macroalga.</title>
        <authorList>
            <person name="Wang J."/>
            <person name="Leiva S."/>
            <person name="Huang J."/>
            <person name="Huang Y."/>
        </authorList>
    </citation>
    <scope>NUCLEOTIDE SEQUENCE [LARGE SCALE GENOMIC DNA]</scope>
    <source>
        <strain evidence="1 2">AU-G6</strain>
    </source>
</reference>
<protein>
    <submittedName>
        <fullName evidence="1">Alkaline phosphatase family protein</fullName>
    </submittedName>
</protein>
<accession>A0A263D6T0</accession>
<dbReference type="InParanoid" id="A0A263D6T0"/>